<feature type="chain" id="PRO_5005466626" evidence="1">
    <location>
        <begin position="19"/>
        <end position="44"/>
    </location>
</feature>
<evidence type="ECO:0000313" key="3">
    <source>
        <dbReference type="Proteomes" id="UP000064967"/>
    </source>
</evidence>
<dbReference type="KEGG" id="llu:AKJ09_07672"/>
<dbReference type="STRING" id="1391654.AKJ09_07672"/>
<keyword evidence="3" id="KW-1185">Reference proteome</keyword>
<dbReference type="EMBL" id="CP012333">
    <property type="protein sequence ID" value="AKV01009.1"/>
    <property type="molecule type" value="Genomic_DNA"/>
</dbReference>
<feature type="signal peptide" evidence="1">
    <location>
        <begin position="1"/>
        <end position="18"/>
    </location>
</feature>
<sequence length="44" mass="4706">MHKLCASTMLLALSLVWACGGTEGANAGSDVWEFGGAIWRLRKP</sequence>
<evidence type="ECO:0000256" key="1">
    <source>
        <dbReference type="SAM" id="SignalP"/>
    </source>
</evidence>
<dbReference type="Proteomes" id="UP000064967">
    <property type="component" value="Chromosome"/>
</dbReference>
<proteinExistence type="predicted"/>
<evidence type="ECO:0000313" key="2">
    <source>
        <dbReference type="EMBL" id="AKV01009.1"/>
    </source>
</evidence>
<dbReference type="AlphaFoldDB" id="A0A0K1Q5L0"/>
<gene>
    <name evidence="2" type="ORF">AKJ09_07672</name>
</gene>
<name>A0A0K1Q5L0_9BACT</name>
<accession>A0A0K1Q5L0</accession>
<organism evidence="2 3">
    <name type="scientific">Labilithrix luteola</name>
    <dbReference type="NCBI Taxonomy" id="1391654"/>
    <lineage>
        <taxon>Bacteria</taxon>
        <taxon>Pseudomonadati</taxon>
        <taxon>Myxococcota</taxon>
        <taxon>Polyangia</taxon>
        <taxon>Polyangiales</taxon>
        <taxon>Labilitrichaceae</taxon>
        <taxon>Labilithrix</taxon>
    </lineage>
</organism>
<keyword evidence="1" id="KW-0732">Signal</keyword>
<reference evidence="2 3" key="1">
    <citation type="submission" date="2015-08" db="EMBL/GenBank/DDBJ databases">
        <authorList>
            <person name="Babu N.S."/>
            <person name="Beckwith C.J."/>
            <person name="Beseler K.G."/>
            <person name="Brison A."/>
            <person name="Carone J.V."/>
            <person name="Caskin T.P."/>
            <person name="Diamond M."/>
            <person name="Durham M.E."/>
            <person name="Foxe J.M."/>
            <person name="Go M."/>
            <person name="Henderson B.A."/>
            <person name="Jones I.B."/>
            <person name="McGettigan J.A."/>
            <person name="Micheletti S.J."/>
            <person name="Nasrallah M.E."/>
            <person name="Ortiz D."/>
            <person name="Piller C.R."/>
            <person name="Privatt S.R."/>
            <person name="Schneider S.L."/>
            <person name="Sharp S."/>
            <person name="Smith T.C."/>
            <person name="Stanton J.D."/>
            <person name="Ullery H.E."/>
            <person name="Wilson R.J."/>
            <person name="Serrano M.G."/>
            <person name="Buck G."/>
            <person name="Lee V."/>
            <person name="Wang Y."/>
            <person name="Carvalho R."/>
            <person name="Voegtly L."/>
            <person name="Shi R."/>
            <person name="Duckworth R."/>
            <person name="Johnson A."/>
            <person name="Loviza R."/>
            <person name="Walstead R."/>
            <person name="Shah Z."/>
            <person name="Kiflezghi M."/>
            <person name="Wade K."/>
            <person name="Ball S.L."/>
            <person name="Bradley K.W."/>
            <person name="Asai D.J."/>
            <person name="Bowman C.A."/>
            <person name="Russell D.A."/>
            <person name="Pope W.H."/>
            <person name="Jacobs-Sera D."/>
            <person name="Hendrix R.W."/>
            <person name="Hatfull G.F."/>
        </authorList>
    </citation>
    <scope>NUCLEOTIDE SEQUENCE [LARGE SCALE GENOMIC DNA]</scope>
    <source>
        <strain evidence="2 3">DSM 27648</strain>
    </source>
</reference>
<protein>
    <submittedName>
        <fullName evidence="2">Uncharacterized protein</fullName>
    </submittedName>
</protein>